<comment type="caution">
    <text evidence="1">The sequence shown here is derived from an EMBL/GenBank/DDBJ whole genome shotgun (WGS) entry which is preliminary data.</text>
</comment>
<evidence type="ECO:0008006" key="3">
    <source>
        <dbReference type="Google" id="ProtNLM"/>
    </source>
</evidence>
<proteinExistence type="predicted"/>
<protein>
    <recommendedName>
        <fullName evidence="3">Outer membrane protein beta-barrel domain-containing protein</fullName>
    </recommendedName>
</protein>
<organism evidence="1 2">
    <name type="scientific">Aerophobetes bacterium</name>
    <dbReference type="NCBI Taxonomy" id="2030807"/>
    <lineage>
        <taxon>Bacteria</taxon>
        <taxon>Candidatus Aerophobota</taxon>
    </lineage>
</organism>
<evidence type="ECO:0000313" key="2">
    <source>
        <dbReference type="Proteomes" id="UP000320679"/>
    </source>
</evidence>
<reference evidence="1 2" key="1">
    <citation type="submission" date="2019-03" db="EMBL/GenBank/DDBJ databases">
        <title>Metabolic potential of uncultured bacteria and archaea associated with petroleum seepage in deep-sea sediments.</title>
        <authorList>
            <person name="Dong X."/>
            <person name="Hubert C."/>
        </authorList>
    </citation>
    <scope>NUCLEOTIDE SEQUENCE [LARGE SCALE GENOMIC DNA]</scope>
    <source>
        <strain evidence="1">E29_bin78</strain>
    </source>
</reference>
<evidence type="ECO:0000313" key="1">
    <source>
        <dbReference type="EMBL" id="TET46494.1"/>
    </source>
</evidence>
<dbReference type="EMBL" id="SOJK01000123">
    <property type="protein sequence ID" value="TET46494.1"/>
    <property type="molecule type" value="Genomic_DNA"/>
</dbReference>
<dbReference type="Proteomes" id="UP000320679">
    <property type="component" value="Unassembled WGS sequence"/>
</dbReference>
<gene>
    <name evidence="1" type="ORF">E3J59_02990</name>
</gene>
<dbReference type="AlphaFoldDB" id="A0A523UVB6"/>
<accession>A0A523UVB6</accession>
<name>A0A523UVB6_UNCAE</name>
<sequence length="171" mass="19119">MRKLFIALIVVLLVLGLAGSSSARVGLGIGSRYHVPLKDIEGTEFDQSHLSFLGGLRFKVIWLILDADVDYRPGVGDVAYSLTPKISFLVDILGTGFYAGAGIEYTYVKWVSEDLEWSDLIYVVQVGREIGLGPLSLSLDAYYEYYGSETFSLKEIDTNFITFGARLFWYF</sequence>